<evidence type="ECO:0000256" key="1">
    <source>
        <dbReference type="ARBA" id="ARBA00004651"/>
    </source>
</evidence>
<evidence type="ECO:0000256" key="4">
    <source>
        <dbReference type="ARBA" id="ARBA00022692"/>
    </source>
</evidence>
<evidence type="ECO:0000256" key="2">
    <source>
        <dbReference type="ARBA" id="ARBA00005779"/>
    </source>
</evidence>
<keyword evidence="6 7" id="KW-0472">Membrane</keyword>
<evidence type="ECO:0008006" key="10">
    <source>
        <dbReference type="Google" id="ProtNLM"/>
    </source>
</evidence>
<feature type="transmembrane region" description="Helical" evidence="7">
    <location>
        <begin position="136"/>
        <end position="163"/>
    </location>
</feature>
<evidence type="ECO:0000256" key="3">
    <source>
        <dbReference type="ARBA" id="ARBA00022475"/>
    </source>
</evidence>
<gene>
    <name evidence="8" type="ORF">C8N46_105161</name>
</gene>
<evidence type="ECO:0000256" key="7">
    <source>
        <dbReference type="SAM" id="Phobius"/>
    </source>
</evidence>
<keyword evidence="4 7" id="KW-0812">Transmembrane</keyword>
<name>A0A2T6BY64_9FLAO</name>
<reference evidence="8 9" key="1">
    <citation type="submission" date="2018-04" db="EMBL/GenBank/DDBJ databases">
        <title>Genomic Encyclopedia of Archaeal and Bacterial Type Strains, Phase II (KMG-II): from individual species to whole genera.</title>
        <authorList>
            <person name="Goeker M."/>
        </authorList>
    </citation>
    <scope>NUCLEOTIDE SEQUENCE [LARGE SCALE GENOMIC DNA]</scope>
    <source>
        <strain evidence="8 9">DSM 25731</strain>
    </source>
</reference>
<feature type="transmembrane region" description="Helical" evidence="7">
    <location>
        <begin position="95"/>
        <end position="115"/>
    </location>
</feature>
<evidence type="ECO:0000256" key="5">
    <source>
        <dbReference type="ARBA" id="ARBA00022989"/>
    </source>
</evidence>
<keyword evidence="5 7" id="KW-1133">Transmembrane helix</keyword>
<feature type="transmembrane region" description="Helical" evidence="7">
    <location>
        <begin position="47"/>
        <end position="75"/>
    </location>
</feature>
<dbReference type="RefSeq" id="WP_108115122.1">
    <property type="nucleotide sequence ID" value="NZ_QBKT01000005.1"/>
</dbReference>
<evidence type="ECO:0000313" key="9">
    <source>
        <dbReference type="Proteomes" id="UP000244090"/>
    </source>
</evidence>
<organism evidence="8 9">
    <name type="scientific">Kordia periserrulae</name>
    <dbReference type="NCBI Taxonomy" id="701523"/>
    <lineage>
        <taxon>Bacteria</taxon>
        <taxon>Pseudomonadati</taxon>
        <taxon>Bacteroidota</taxon>
        <taxon>Flavobacteriia</taxon>
        <taxon>Flavobacteriales</taxon>
        <taxon>Flavobacteriaceae</taxon>
        <taxon>Kordia</taxon>
    </lineage>
</organism>
<proteinExistence type="inferred from homology"/>
<keyword evidence="3" id="KW-1003">Cell membrane</keyword>
<dbReference type="InterPro" id="IPR007140">
    <property type="entry name" value="DUF350"/>
</dbReference>
<protein>
    <recommendedName>
        <fullName evidence="10">DUF350 domain-containing protein</fullName>
    </recommendedName>
</protein>
<dbReference type="GO" id="GO:0005886">
    <property type="term" value="C:plasma membrane"/>
    <property type="evidence" value="ECO:0007669"/>
    <property type="project" value="UniProtKB-SubCell"/>
</dbReference>
<keyword evidence="9" id="KW-1185">Reference proteome</keyword>
<evidence type="ECO:0000313" key="8">
    <source>
        <dbReference type="EMBL" id="PTX61005.1"/>
    </source>
</evidence>
<dbReference type="Pfam" id="PF03994">
    <property type="entry name" value="DUF350"/>
    <property type="match status" value="1"/>
</dbReference>
<comment type="caution">
    <text evidence="8">The sequence shown here is derived from an EMBL/GenBank/DDBJ whole genome shotgun (WGS) entry which is preliminary data.</text>
</comment>
<comment type="subcellular location">
    <subcellularLocation>
        <location evidence="1">Cell membrane</location>
        <topology evidence="1">Multi-pass membrane protein</topology>
    </subcellularLocation>
</comment>
<comment type="similarity">
    <text evidence="2">Belongs to the UPF0719 family.</text>
</comment>
<feature type="transmembrane region" description="Helical" evidence="7">
    <location>
        <begin position="6"/>
        <end position="26"/>
    </location>
</feature>
<accession>A0A2T6BY64</accession>
<sequence>MNTDVFYLALSQLILSIVLSIVIFFISYKILIRIFRLKEADINDSNLAFSILFSGIIFSTGYLLSGIIPSIIGAIEMLQAHAKENLFVEILKYSSLSLFVGFLLAGIIHFSGFMLTKSLTKHVNEVGELRKNNLAVAILLATILISITIIARDSLVFLIELFLPQPTVIEYTS</sequence>
<dbReference type="AlphaFoldDB" id="A0A2T6BY64"/>
<dbReference type="OrthoDB" id="1443254at2"/>
<dbReference type="EMBL" id="QBKT01000005">
    <property type="protein sequence ID" value="PTX61005.1"/>
    <property type="molecule type" value="Genomic_DNA"/>
</dbReference>
<evidence type="ECO:0000256" key="6">
    <source>
        <dbReference type="ARBA" id="ARBA00023136"/>
    </source>
</evidence>
<dbReference type="Proteomes" id="UP000244090">
    <property type="component" value="Unassembled WGS sequence"/>
</dbReference>